<name>A0A0B7BYH1_9EUPU</name>
<feature type="compositionally biased region" description="Basic and acidic residues" evidence="1">
    <location>
        <begin position="67"/>
        <end position="80"/>
    </location>
</feature>
<organism evidence="2">
    <name type="scientific">Arion vulgaris</name>
    <dbReference type="NCBI Taxonomy" id="1028688"/>
    <lineage>
        <taxon>Eukaryota</taxon>
        <taxon>Metazoa</taxon>
        <taxon>Spiralia</taxon>
        <taxon>Lophotrochozoa</taxon>
        <taxon>Mollusca</taxon>
        <taxon>Gastropoda</taxon>
        <taxon>Heterobranchia</taxon>
        <taxon>Euthyneura</taxon>
        <taxon>Panpulmonata</taxon>
        <taxon>Eupulmonata</taxon>
        <taxon>Stylommatophora</taxon>
        <taxon>Helicina</taxon>
        <taxon>Arionoidea</taxon>
        <taxon>Arionidae</taxon>
        <taxon>Arion</taxon>
    </lineage>
</organism>
<evidence type="ECO:0000256" key="1">
    <source>
        <dbReference type="SAM" id="MobiDB-lite"/>
    </source>
</evidence>
<feature type="compositionally biased region" description="Polar residues" evidence="1">
    <location>
        <begin position="1"/>
        <end position="15"/>
    </location>
</feature>
<proteinExistence type="predicted"/>
<evidence type="ECO:0000313" key="2">
    <source>
        <dbReference type="EMBL" id="CEK97421.1"/>
    </source>
</evidence>
<reference evidence="2" key="1">
    <citation type="submission" date="2014-12" db="EMBL/GenBank/DDBJ databases">
        <title>Insight into the proteome of Arion vulgaris.</title>
        <authorList>
            <person name="Aradska J."/>
            <person name="Bulat T."/>
            <person name="Smidak R."/>
            <person name="Sarate P."/>
            <person name="Gangsoo J."/>
            <person name="Sialana F."/>
            <person name="Bilban M."/>
            <person name="Lubec G."/>
        </authorList>
    </citation>
    <scope>NUCLEOTIDE SEQUENCE</scope>
    <source>
        <tissue evidence="2">Skin</tissue>
    </source>
</reference>
<gene>
    <name evidence="2" type="primary">ORF215743</name>
</gene>
<dbReference type="EMBL" id="HACG01050556">
    <property type="protein sequence ID" value="CEK97421.1"/>
    <property type="molecule type" value="Transcribed_RNA"/>
</dbReference>
<accession>A0A0B7BYH1</accession>
<feature type="region of interest" description="Disordered" evidence="1">
    <location>
        <begin position="1"/>
        <end position="91"/>
    </location>
</feature>
<sequence length="125" mass="14299">KTTGQMSYLLQNPQKASMEEEITHSITEKSKEHEAQKGKKKNKEEDDQQNKKKEKDINQDNVSITSKIDDTTGSHDDDGIVNKTKKSKRHSLTKVSRNVFNMICFGMPNIIVTQDLYSQSDKVKK</sequence>
<feature type="non-terminal residue" evidence="2">
    <location>
        <position position="1"/>
    </location>
</feature>
<feature type="compositionally biased region" description="Basic and acidic residues" evidence="1">
    <location>
        <begin position="17"/>
        <end position="58"/>
    </location>
</feature>
<protein>
    <submittedName>
        <fullName evidence="2">Uncharacterized protein</fullName>
    </submittedName>
</protein>
<dbReference type="AlphaFoldDB" id="A0A0B7BYH1"/>